<dbReference type="CDD" id="cd07208">
    <property type="entry name" value="Pat_hypo_Ecoli_yjju_like"/>
    <property type="match status" value="1"/>
</dbReference>
<keyword evidence="2 4" id="KW-0442">Lipid degradation</keyword>
<evidence type="ECO:0000256" key="1">
    <source>
        <dbReference type="ARBA" id="ARBA00022801"/>
    </source>
</evidence>
<dbReference type="Pfam" id="PF19890">
    <property type="entry name" value="DUF6363"/>
    <property type="match status" value="1"/>
</dbReference>
<dbReference type="EMBL" id="DXEK01000101">
    <property type="protein sequence ID" value="HIX77165.1"/>
    <property type="molecule type" value="Genomic_DNA"/>
</dbReference>
<protein>
    <submittedName>
        <fullName evidence="6">Patatin family protein</fullName>
    </submittedName>
</protein>
<dbReference type="GO" id="GO:0016787">
    <property type="term" value="F:hydrolase activity"/>
    <property type="evidence" value="ECO:0007669"/>
    <property type="project" value="UniProtKB-UniRule"/>
</dbReference>
<dbReference type="PROSITE" id="PS51635">
    <property type="entry name" value="PNPLA"/>
    <property type="match status" value="1"/>
</dbReference>
<evidence type="ECO:0000256" key="2">
    <source>
        <dbReference type="ARBA" id="ARBA00022963"/>
    </source>
</evidence>
<reference evidence="6" key="2">
    <citation type="submission" date="2021-04" db="EMBL/GenBank/DDBJ databases">
        <authorList>
            <person name="Gilroy R."/>
        </authorList>
    </citation>
    <scope>NUCLEOTIDE SEQUENCE</scope>
    <source>
        <strain evidence="6">CHK183-1962</strain>
    </source>
</reference>
<dbReference type="InterPro" id="IPR045943">
    <property type="entry name" value="DUF6363"/>
</dbReference>
<organism evidence="6 7">
    <name type="scientific">Candidatus Fusicatenibacter merdavium</name>
    <dbReference type="NCBI Taxonomy" id="2838600"/>
    <lineage>
        <taxon>Bacteria</taxon>
        <taxon>Bacillati</taxon>
        <taxon>Bacillota</taxon>
        <taxon>Clostridia</taxon>
        <taxon>Lachnospirales</taxon>
        <taxon>Lachnospiraceae</taxon>
        <taxon>Fusicatenibacter</taxon>
    </lineage>
</organism>
<dbReference type="InterPro" id="IPR016035">
    <property type="entry name" value="Acyl_Trfase/lysoPLipase"/>
</dbReference>
<proteinExistence type="predicted"/>
<feature type="active site" description="Proton acceptor" evidence="4">
    <location>
        <position position="162"/>
    </location>
</feature>
<evidence type="ECO:0000313" key="7">
    <source>
        <dbReference type="Proteomes" id="UP000886890"/>
    </source>
</evidence>
<gene>
    <name evidence="6" type="ORF">H9734_06180</name>
</gene>
<dbReference type="PANTHER" id="PTHR14226">
    <property type="entry name" value="NEUROPATHY TARGET ESTERASE/SWISS CHEESE D.MELANOGASTER"/>
    <property type="match status" value="1"/>
</dbReference>
<evidence type="ECO:0000256" key="4">
    <source>
        <dbReference type="PROSITE-ProRule" id="PRU01161"/>
    </source>
</evidence>
<feature type="domain" description="PNPLA" evidence="5">
    <location>
        <begin position="6"/>
        <end position="175"/>
    </location>
</feature>
<dbReference type="InterPro" id="IPR037483">
    <property type="entry name" value="YjjU-like"/>
</dbReference>
<keyword evidence="3 4" id="KW-0443">Lipid metabolism</keyword>
<evidence type="ECO:0000259" key="5">
    <source>
        <dbReference type="PROSITE" id="PS51635"/>
    </source>
</evidence>
<feature type="short sequence motif" description="DGA/G" evidence="4">
    <location>
        <begin position="162"/>
        <end position="164"/>
    </location>
</feature>
<dbReference type="InterPro" id="IPR002641">
    <property type="entry name" value="PNPLA_dom"/>
</dbReference>
<feature type="short sequence motif" description="GXSXG" evidence="4">
    <location>
        <begin position="37"/>
        <end position="41"/>
    </location>
</feature>
<dbReference type="PANTHER" id="PTHR14226:SF25">
    <property type="entry name" value="PHOSPHOESTERASE"/>
    <property type="match status" value="1"/>
</dbReference>
<dbReference type="Proteomes" id="UP000886890">
    <property type="component" value="Unassembled WGS sequence"/>
</dbReference>
<dbReference type="Pfam" id="PF01734">
    <property type="entry name" value="Patatin"/>
    <property type="match status" value="1"/>
</dbReference>
<dbReference type="Gene3D" id="3.40.1090.10">
    <property type="entry name" value="Cytosolic phospholipase A2 catalytic domain"/>
    <property type="match status" value="2"/>
</dbReference>
<comment type="caution">
    <text evidence="6">The sequence shown here is derived from an EMBL/GenBank/DDBJ whole genome shotgun (WGS) entry which is preliminary data.</text>
</comment>
<dbReference type="AlphaFoldDB" id="A0A9D1XFP8"/>
<feature type="active site" description="Nucleophile" evidence="4">
    <location>
        <position position="39"/>
    </location>
</feature>
<reference evidence="6" key="1">
    <citation type="journal article" date="2021" name="PeerJ">
        <title>Extensive microbial diversity within the chicken gut microbiome revealed by metagenomics and culture.</title>
        <authorList>
            <person name="Gilroy R."/>
            <person name="Ravi A."/>
            <person name="Getino M."/>
            <person name="Pursley I."/>
            <person name="Horton D.L."/>
            <person name="Alikhan N.F."/>
            <person name="Baker D."/>
            <person name="Gharbi K."/>
            <person name="Hall N."/>
            <person name="Watson M."/>
            <person name="Adriaenssens E.M."/>
            <person name="Foster-Nyarko E."/>
            <person name="Jarju S."/>
            <person name="Secka A."/>
            <person name="Antonio M."/>
            <person name="Oren A."/>
            <person name="Chaudhuri R.R."/>
            <person name="La Ragione R."/>
            <person name="Hildebrand F."/>
            <person name="Pallen M.J."/>
        </authorList>
    </citation>
    <scope>NUCLEOTIDE SEQUENCE</scope>
    <source>
        <strain evidence="6">CHK183-1962</strain>
    </source>
</reference>
<name>A0A9D1XFP8_9FIRM</name>
<comment type="caution">
    <text evidence="4">Lacks conserved residue(s) required for the propagation of feature annotation.</text>
</comment>
<dbReference type="SUPFAM" id="SSF52151">
    <property type="entry name" value="FabD/lysophospholipase-like"/>
    <property type="match status" value="1"/>
</dbReference>
<accession>A0A9D1XFP8</accession>
<dbReference type="GO" id="GO:0016042">
    <property type="term" value="P:lipid catabolic process"/>
    <property type="evidence" value="ECO:0007669"/>
    <property type="project" value="UniProtKB-UniRule"/>
</dbReference>
<evidence type="ECO:0000313" key="6">
    <source>
        <dbReference type="EMBL" id="HIX77165.1"/>
    </source>
</evidence>
<dbReference type="InterPro" id="IPR050301">
    <property type="entry name" value="NTE"/>
</dbReference>
<keyword evidence="1 4" id="KW-0378">Hydrolase</keyword>
<evidence type="ECO:0000256" key="3">
    <source>
        <dbReference type="ARBA" id="ARBA00023098"/>
    </source>
</evidence>
<sequence>MKKKGLILEGGATRGVFTAGVLDYLMERDCYFPYVVGVSAGSCNAIDYVSRQKGRTRECMIIREKQYSYLNKDLKKLIRERSLFDMDMIFDRFPREIFPFDFETYFASPIKCELVLTNCITGKAEYLEEKSDKDRLLAIARASSSMPLASPMVYVDGVPYLDGGIADSIPVIHALKTGHQKNVIVLTRNYGYRKKIKSHTKELYLAAYRKYPNLARALIRRAFVYNRTLDLIEKWELEGKVYVIRPQIPPVSRVEQNYEVLTNFYQHGYDRMKQQYEEMMEFLGK</sequence>